<organism evidence="1 2">
    <name type="scientific">Kickxella alabastrina</name>
    <dbReference type="NCBI Taxonomy" id="61397"/>
    <lineage>
        <taxon>Eukaryota</taxon>
        <taxon>Fungi</taxon>
        <taxon>Fungi incertae sedis</taxon>
        <taxon>Zoopagomycota</taxon>
        <taxon>Kickxellomycotina</taxon>
        <taxon>Kickxellomycetes</taxon>
        <taxon>Kickxellales</taxon>
        <taxon>Kickxellaceae</taxon>
        <taxon>Kickxella</taxon>
    </lineage>
</organism>
<dbReference type="EMBL" id="JANBPG010002053">
    <property type="protein sequence ID" value="KAJ1887213.1"/>
    <property type="molecule type" value="Genomic_DNA"/>
</dbReference>
<comment type="caution">
    <text evidence="1">The sequence shown here is derived from an EMBL/GenBank/DDBJ whole genome shotgun (WGS) entry which is preliminary data.</text>
</comment>
<proteinExistence type="predicted"/>
<protein>
    <submittedName>
        <fullName evidence="1">ATPase</fullName>
    </submittedName>
</protein>
<evidence type="ECO:0000313" key="2">
    <source>
        <dbReference type="Proteomes" id="UP001150581"/>
    </source>
</evidence>
<dbReference type="Proteomes" id="UP001150581">
    <property type="component" value="Unassembled WGS sequence"/>
</dbReference>
<evidence type="ECO:0000313" key="1">
    <source>
        <dbReference type="EMBL" id="KAJ1887213.1"/>
    </source>
</evidence>
<accession>A0ACC1I839</accession>
<reference evidence="1" key="1">
    <citation type="submission" date="2022-07" db="EMBL/GenBank/DDBJ databases">
        <title>Phylogenomic reconstructions and comparative analyses of Kickxellomycotina fungi.</title>
        <authorList>
            <person name="Reynolds N.K."/>
            <person name="Stajich J.E."/>
            <person name="Barry K."/>
            <person name="Grigoriev I.V."/>
            <person name="Crous P."/>
            <person name="Smith M.E."/>
        </authorList>
    </citation>
    <scope>NUCLEOTIDE SEQUENCE</scope>
    <source>
        <strain evidence="1">Benny 63K</strain>
    </source>
</reference>
<name>A0ACC1I839_9FUNG</name>
<gene>
    <name evidence="1" type="primary">IRC5_2</name>
    <name evidence="1" type="ORF">LPJ66_009232</name>
</gene>
<sequence length="468" mass="51750">MAPVQYEYYQAVRGPNLRSFLQDRFAGVQAESPEGTLVPGTPASLEEPAEPAAVAAAATLAKRKKAAWTMNGRLVEEANAFLGAASSDSDSDSLAKPGKPGKRGNGRKRPAYAEADENDTFSGDELDEPAHPPKDTAAKASASGSGLSKLKADVLVRQLNLQFRLMQQRKVCQHPYLFDFPVTDPQDPESEFLIDEQLVRSSGKLLLLDRLLPELFANGHRVLIFSQFARVLDILEFYAELRSWKFCRIDGSVAQTDRQDAIVRFNTDPSIPLFFLTTRSGGLGINLTAADTVVIFDSDWNPQQDLQAQDRVHRIGQKRPVLIYRLIIAGSCERAILKRAKAKRKLEKLVIHDKKFKGLGSNNNNGSGGSGGLKDDLSVQDIAQILLDDDTELVEKDQRELKRILEALGPDEQVPEEAILTREELLALTDRSSEAYLKKDGMGSDRIAEVVHVPDERNDMLSKMETLI</sequence>
<keyword evidence="2" id="KW-1185">Reference proteome</keyword>